<dbReference type="Proteomes" id="UP000824139">
    <property type="component" value="Unassembled WGS sequence"/>
</dbReference>
<evidence type="ECO:0000313" key="2">
    <source>
        <dbReference type="Proteomes" id="UP000824139"/>
    </source>
</evidence>
<gene>
    <name evidence="1" type="ORF">IAD41_00295</name>
</gene>
<proteinExistence type="predicted"/>
<protein>
    <submittedName>
        <fullName evidence="1">Uncharacterized protein</fullName>
    </submittedName>
</protein>
<dbReference type="EMBL" id="DVJO01000007">
    <property type="protein sequence ID" value="HIS82038.1"/>
    <property type="molecule type" value="Genomic_DNA"/>
</dbReference>
<comment type="caution">
    <text evidence="1">The sequence shown here is derived from an EMBL/GenBank/DDBJ whole genome shotgun (WGS) entry which is preliminary data.</text>
</comment>
<accession>A0A9D1FU84</accession>
<feature type="non-terminal residue" evidence="1">
    <location>
        <position position="1"/>
    </location>
</feature>
<organism evidence="1 2">
    <name type="scientific">Candidatus Scatenecus faecavium</name>
    <dbReference type="NCBI Taxonomy" id="2840915"/>
    <lineage>
        <taxon>Bacteria</taxon>
        <taxon>Candidatus Scatenecus</taxon>
    </lineage>
</organism>
<evidence type="ECO:0000313" key="1">
    <source>
        <dbReference type="EMBL" id="HIS82038.1"/>
    </source>
</evidence>
<name>A0A9D1FU84_9BACT</name>
<dbReference type="AlphaFoldDB" id="A0A9D1FU84"/>
<reference evidence="1" key="1">
    <citation type="submission" date="2020-10" db="EMBL/GenBank/DDBJ databases">
        <authorList>
            <person name="Gilroy R."/>
        </authorList>
    </citation>
    <scope>NUCLEOTIDE SEQUENCE</scope>
    <source>
        <strain evidence="1">CHK152-2994</strain>
    </source>
</reference>
<reference evidence="1" key="2">
    <citation type="journal article" date="2021" name="PeerJ">
        <title>Extensive microbial diversity within the chicken gut microbiome revealed by metagenomics and culture.</title>
        <authorList>
            <person name="Gilroy R."/>
            <person name="Ravi A."/>
            <person name="Getino M."/>
            <person name="Pursley I."/>
            <person name="Horton D.L."/>
            <person name="Alikhan N.F."/>
            <person name="Baker D."/>
            <person name="Gharbi K."/>
            <person name="Hall N."/>
            <person name="Watson M."/>
            <person name="Adriaenssens E.M."/>
            <person name="Foster-Nyarko E."/>
            <person name="Jarju S."/>
            <person name="Secka A."/>
            <person name="Antonio M."/>
            <person name="Oren A."/>
            <person name="Chaudhuri R.R."/>
            <person name="La Ragione R."/>
            <person name="Hildebrand F."/>
            <person name="Pallen M.J."/>
        </authorList>
    </citation>
    <scope>NUCLEOTIDE SEQUENCE</scope>
    <source>
        <strain evidence="1">CHK152-2994</strain>
    </source>
</reference>
<sequence length="227" mass="26363">VMPKLDESETKIFTQLKAGYDAINNNVTLANEQKYQKLNEYIHQNGSNMTTETYGPVAELQNLFIEQALKNENGFLDMIKQEGAIVPFKVNAARIKKLKGQTDIAKQLLNDAVNLPSANMQDRYEAVRVMKDIADFENNPALIKDFWQEQTNTAIAKLEDIKNNIADKPYSKKMDKYFEETRYLDYINHYAKDITDKTDKNTYQLLESSKQAVKDLNEFIYDKIRRR</sequence>